<name>A0A382ECT5_9ZZZZ</name>
<evidence type="ECO:0000313" key="1">
    <source>
        <dbReference type="EMBL" id="SVB48305.1"/>
    </source>
</evidence>
<sequence>VPSLTELAQLGGVSDEEIAKAIALASGVAGDSVYLSDIAYDHVTFMGELAQVAEHTQFGD</sequence>
<reference evidence="1" key="1">
    <citation type="submission" date="2018-05" db="EMBL/GenBank/DDBJ databases">
        <authorList>
            <person name="Lanie J.A."/>
            <person name="Ng W.-L."/>
            <person name="Kazmierczak K.M."/>
            <person name="Andrzejewski T.M."/>
            <person name="Davidsen T.M."/>
            <person name="Wayne K.J."/>
            <person name="Tettelin H."/>
            <person name="Glass J.I."/>
            <person name="Rusch D."/>
            <person name="Podicherti R."/>
            <person name="Tsui H.-C.T."/>
            <person name="Winkler M.E."/>
        </authorList>
    </citation>
    <scope>NUCLEOTIDE SEQUENCE</scope>
</reference>
<protein>
    <submittedName>
        <fullName evidence="1">Uncharacterized protein</fullName>
    </submittedName>
</protein>
<dbReference type="EMBL" id="UINC01043785">
    <property type="protein sequence ID" value="SVB48305.1"/>
    <property type="molecule type" value="Genomic_DNA"/>
</dbReference>
<proteinExistence type="predicted"/>
<dbReference type="AlphaFoldDB" id="A0A382ECT5"/>
<accession>A0A382ECT5</accession>
<gene>
    <name evidence="1" type="ORF">METZ01_LOCUS201159</name>
</gene>
<organism evidence="1">
    <name type="scientific">marine metagenome</name>
    <dbReference type="NCBI Taxonomy" id="408172"/>
    <lineage>
        <taxon>unclassified sequences</taxon>
        <taxon>metagenomes</taxon>
        <taxon>ecological metagenomes</taxon>
    </lineage>
</organism>
<feature type="non-terminal residue" evidence="1">
    <location>
        <position position="1"/>
    </location>
</feature>